<feature type="domain" description="FAD/NAD(P)-binding" evidence="4">
    <location>
        <begin position="13"/>
        <end position="297"/>
    </location>
</feature>
<dbReference type="SUPFAM" id="SSF53335">
    <property type="entry name" value="S-adenosyl-L-methionine-dependent methyltransferases"/>
    <property type="match status" value="1"/>
</dbReference>
<keyword evidence="6" id="KW-0808">Transferase</keyword>
<dbReference type="InterPro" id="IPR029063">
    <property type="entry name" value="SAM-dependent_MTases_sf"/>
</dbReference>
<dbReference type="InterPro" id="IPR023753">
    <property type="entry name" value="FAD/NAD-binding_dom"/>
</dbReference>
<reference evidence="6 7" key="1">
    <citation type="submission" date="2023-11" db="EMBL/GenBank/DDBJ databases">
        <title>Novel species in genus Nocardioides.</title>
        <authorList>
            <person name="Zhou H."/>
        </authorList>
    </citation>
    <scope>NUCLEOTIDE SEQUENCE [LARGE SCALE GENOMIC DNA]</scope>
    <source>
        <strain evidence="6 7">S-58</strain>
    </source>
</reference>
<keyword evidence="7" id="KW-1185">Reference proteome</keyword>
<dbReference type="GO" id="GO:0008168">
    <property type="term" value="F:methyltransferase activity"/>
    <property type="evidence" value="ECO:0007669"/>
    <property type="project" value="UniProtKB-KW"/>
</dbReference>
<dbReference type="PRINTS" id="PR00368">
    <property type="entry name" value="FADPNR"/>
</dbReference>
<dbReference type="Proteomes" id="UP001291999">
    <property type="component" value="Unassembled WGS sequence"/>
</dbReference>
<dbReference type="Pfam" id="PF07992">
    <property type="entry name" value="Pyr_redox_2"/>
    <property type="match status" value="1"/>
</dbReference>
<protein>
    <submittedName>
        <fullName evidence="6">Bifunctional NAD(P)/FAD-dependent oxidoreductase/class I SAM-dependent methyltransferase</fullName>
    </submittedName>
</protein>
<keyword evidence="1" id="KW-0285">Flavoprotein</keyword>
<sequence length="536" mass="56930">MSENTDSKNTDMYDVVVVGGGAAGLSGAMALGRSRRSVVVVDAGEPRNAPADHAHNYLGREGVPPLELLETGRAEVAAYGVEVVRDRVVGLSGAADDFLVTTEGGRRLRARRVLVTGGVVDELPDVPGLAERWGVDVLHCPYCHGWEVRDQAIAVLATSPMAGHQGLLFRQLSDDVVLVVHDGVELPDEELEKMGAIGVRVAHGTPQEVVTDGDTLVGLRLADGSVLERQAIVVASKPHVRADWLAPLGIEPQPFEMNGVAFGTVLAVEPTGATAVPGVFAAGNATDISMTLMASAAHGMRVGAFVNAELASADATRAVAERRAEHFERPAWEERYSGDKVWSGRANAQLVAEVTGLPPGRALEVGCGEGGDAIWLASQGWDVTAVDFADAALARTTEHAREAGVGERITTRRVDVRTFEPDGETWDLVTSHFVHLPDGAITDLVRRLGSAVAAGGTLLVVGHHPEDLATGLRHGHHSYLFTAEQLLPALDDEWEVEVCESRPRTQAHPHTGEEIAVADAVLRARRRSVPVGMMEA</sequence>
<evidence type="ECO:0000259" key="5">
    <source>
        <dbReference type="Pfam" id="PF13649"/>
    </source>
</evidence>
<evidence type="ECO:0000313" key="7">
    <source>
        <dbReference type="Proteomes" id="UP001291999"/>
    </source>
</evidence>
<dbReference type="Pfam" id="PF13649">
    <property type="entry name" value="Methyltransf_25"/>
    <property type="match status" value="1"/>
</dbReference>
<dbReference type="SUPFAM" id="SSF51905">
    <property type="entry name" value="FAD/NAD(P)-binding domain"/>
    <property type="match status" value="1"/>
</dbReference>
<evidence type="ECO:0000313" key="6">
    <source>
        <dbReference type="EMBL" id="MDZ5660633.1"/>
    </source>
</evidence>
<evidence type="ECO:0000256" key="3">
    <source>
        <dbReference type="ARBA" id="ARBA00048132"/>
    </source>
</evidence>
<dbReference type="RefSeq" id="WP_322423097.1">
    <property type="nucleotide sequence ID" value="NZ_JAXQPW010000001.1"/>
</dbReference>
<keyword evidence="2" id="KW-0560">Oxidoreductase</keyword>
<dbReference type="InterPro" id="IPR050097">
    <property type="entry name" value="Ferredoxin-NADP_redctase_2"/>
</dbReference>
<accession>A0ABU5K6Q2</accession>
<evidence type="ECO:0000256" key="1">
    <source>
        <dbReference type="ARBA" id="ARBA00022630"/>
    </source>
</evidence>
<feature type="domain" description="Methyltransferase" evidence="5">
    <location>
        <begin position="363"/>
        <end position="456"/>
    </location>
</feature>
<dbReference type="PANTHER" id="PTHR48105">
    <property type="entry name" value="THIOREDOXIN REDUCTASE 1-RELATED-RELATED"/>
    <property type="match status" value="1"/>
</dbReference>
<dbReference type="InterPro" id="IPR041698">
    <property type="entry name" value="Methyltransf_25"/>
</dbReference>
<gene>
    <name evidence="6" type="ORF">SFC79_02555</name>
</gene>
<organism evidence="6 7">
    <name type="scientific">Nocardioides renjunii</name>
    <dbReference type="NCBI Taxonomy" id="3095075"/>
    <lineage>
        <taxon>Bacteria</taxon>
        <taxon>Bacillati</taxon>
        <taxon>Actinomycetota</taxon>
        <taxon>Actinomycetes</taxon>
        <taxon>Propionibacteriales</taxon>
        <taxon>Nocardioidaceae</taxon>
        <taxon>Nocardioides</taxon>
    </lineage>
</organism>
<dbReference type="InterPro" id="IPR036188">
    <property type="entry name" value="FAD/NAD-bd_sf"/>
</dbReference>
<dbReference type="PRINTS" id="PR00469">
    <property type="entry name" value="PNDRDTASEII"/>
</dbReference>
<dbReference type="Gene3D" id="3.40.50.150">
    <property type="entry name" value="Vaccinia Virus protein VP39"/>
    <property type="match status" value="1"/>
</dbReference>
<comment type="caution">
    <text evidence="6">The sequence shown here is derived from an EMBL/GenBank/DDBJ whole genome shotgun (WGS) entry which is preliminary data.</text>
</comment>
<proteinExistence type="predicted"/>
<dbReference type="CDD" id="cd02440">
    <property type="entry name" value="AdoMet_MTases"/>
    <property type="match status" value="1"/>
</dbReference>
<keyword evidence="6" id="KW-0489">Methyltransferase</keyword>
<dbReference type="EMBL" id="JAXQPW010000001">
    <property type="protein sequence ID" value="MDZ5660633.1"/>
    <property type="molecule type" value="Genomic_DNA"/>
</dbReference>
<comment type="catalytic activity">
    <reaction evidence="3">
        <text>[thioredoxin]-dithiol + NADP(+) = [thioredoxin]-disulfide + NADPH + H(+)</text>
        <dbReference type="Rhea" id="RHEA:20345"/>
        <dbReference type="Rhea" id="RHEA-COMP:10698"/>
        <dbReference type="Rhea" id="RHEA-COMP:10700"/>
        <dbReference type="ChEBI" id="CHEBI:15378"/>
        <dbReference type="ChEBI" id="CHEBI:29950"/>
        <dbReference type="ChEBI" id="CHEBI:50058"/>
        <dbReference type="ChEBI" id="CHEBI:57783"/>
        <dbReference type="ChEBI" id="CHEBI:58349"/>
        <dbReference type="EC" id="1.8.1.9"/>
    </reaction>
</comment>
<evidence type="ECO:0000259" key="4">
    <source>
        <dbReference type="Pfam" id="PF07992"/>
    </source>
</evidence>
<dbReference type="GO" id="GO:0032259">
    <property type="term" value="P:methylation"/>
    <property type="evidence" value="ECO:0007669"/>
    <property type="project" value="UniProtKB-KW"/>
</dbReference>
<evidence type="ECO:0000256" key="2">
    <source>
        <dbReference type="ARBA" id="ARBA00023002"/>
    </source>
</evidence>
<name>A0ABU5K6Q2_9ACTN</name>
<dbReference type="Gene3D" id="3.50.50.60">
    <property type="entry name" value="FAD/NAD(P)-binding domain"/>
    <property type="match status" value="2"/>
</dbReference>